<organism evidence="2">
    <name type="scientific">marine metagenome</name>
    <dbReference type="NCBI Taxonomy" id="408172"/>
    <lineage>
        <taxon>unclassified sequences</taxon>
        <taxon>metagenomes</taxon>
        <taxon>ecological metagenomes</taxon>
    </lineage>
</organism>
<proteinExistence type="predicted"/>
<dbReference type="GO" id="GO:0006046">
    <property type="term" value="P:N-acetylglucosamine catabolic process"/>
    <property type="evidence" value="ECO:0007669"/>
    <property type="project" value="TreeGrafter"/>
</dbReference>
<name>A0A382UVB7_9ZZZZ</name>
<dbReference type="AlphaFoldDB" id="A0A382UVB7"/>
<keyword evidence="1" id="KW-0378">Hydrolase</keyword>
<dbReference type="EMBL" id="UINC01147086">
    <property type="protein sequence ID" value="SVD38202.1"/>
    <property type="molecule type" value="Genomic_DNA"/>
</dbReference>
<dbReference type="Gene3D" id="3.20.20.140">
    <property type="entry name" value="Metal-dependent hydrolases"/>
    <property type="match status" value="1"/>
</dbReference>
<evidence type="ECO:0000313" key="2">
    <source>
        <dbReference type="EMBL" id="SVD38202.1"/>
    </source>
</evidence>
<dbReference type="PANTHER" id="PTHR11113:SF14">
    <property type="entry name" value="N-ACETYLGLUCOSAMINE-6-PHOSPHATE DEACETYLASE"/>
    <property type="match status" value="1"/>
</dbReference>
<feature type="non-terminal residue" evidence="2">
    <location>
        <position position="229"/>
    </location>
</feature>
<accession>A0A382UVB7</accession>
<dbReference type="GO" id="GO:0008448">
    <property type="term" value="F:N-acetylglucosamine-6-phosphate deacetylase activity"/>
    <property type="evidence" value="ECO:0007669"/>
    <property type="project" value="TreeGrafter"/>
</dbReference>
<sequence length="229" mass="24068">MADFAAVVEGDIVTIGENCQLLVNGQIFTGEEILSKREVLLANGRIQTVHLSSRAVDHVTVVDLNGGLLAPGFIDCQVNGGGGVMFNDRPAPDIIAAMIKAHRSFGTTGMLPTLISDEWGTMQAAADAVRSAYRLGLQGLLGLHFEGPYLNPEKHGAHSKNQIRRLDSGLLELLGAGDLGQVVMTLAPEMVPAGLIRDLTNAGVKVCAGHCAPDAHQIADALKEGLVGF</sequence>
<reference evidence="2" key="1">
    <citation type="submission" date="2018-05" db="EMBL/GenBank/DDBJ databases">
        <authorList>
            <person name="Lanie J.A."/>
            <person name="Ng W.-L."/>
            <person name="Kazmierczak K.M."/>
            <person name="Andrzejewski T.M."/>
            <person name="Davidsen T.M."/>
            <person name="Wayne K.J."/>
            <person name="Tettelin H."/>
            <person name="Glass J.I."/>
            <person name="Rusch D."/>
            <person name="Podicherti R."/>
            <person name="Tsui H.-C.T."/>
            <person name="Winkler M.E."/>
        </authorList>
    </citation>
    <scope>NUCLEOTIDE SEQUENCE</scope>
</reference>
<dbReference type="InterPro" id="IPR032466">
    <property type="entry name" value="Metal_Hydrolase"/>
</dbReference>
<evidence type="ECO:0000256" key="1">
    <source>
        <dbReference type="ARBA" id="ARBA00022801"/>
    </source>
</evidence>
<dbReference type="Pfam" id="PF22643">
    <property type="entry name" value="NagA_N"/>
    <property type="match status" value="1"/>
</dbReference>
<dbReference type="SUPFAM" id="SSF51338">
    <property type="entry name" value="Composite domain of metallo-dependent hydrolases"/>
    <property type="match status" value="1"/>
</dbReference>
<dbReference type="InterPro" id="IPR011059">
    <property type="entry name" value="Metal-dep_hydrolase_composite"/>
</dbReference>
<dbReference type="PANTHER" id="PTHR11113">
    <property type="entry name" value="N-ACETYLGLUCOSAMINE-6-PHOSPHATE DEACETYLASE"/>
    <property type="match status" value="1"/>
</dbReference>
<dbReference type="SUPFAM" id="SSF51556">
    <property type="entry name" value="Metallo-dependent hydrolases"/>
    <property type="match status" value="1"/>
</dbReference>
<gene>
    <name evidence="2" type="ORF">METZ01_LOCUS391056</name>
</gene>
<protein>
    <submittedName>
        <fullName evidence="2">Uncharacterized protein</fullName>
    </submittedName>
</protein>